<gene>
    <name evidence="2" type="ORF">BLA18109_02176</name>
</gene>
<sequence length="242" mass="26159">MRFLRSFPERFDTAPRNLRALLAFAVLAASTAHGAALTNTTDDPCGKIDAGYTLDDSIRGAFGSTQPVTACIDVLRGRPDGPRRLRIFVDGKRVLTNDAIAMGPGDGGTLGDPYQPLDLSHGSLIVRNNGGGGPMRWGETWHVTTRNGQWIVAGWDEDGWEFNWADGGSGTESHTSVNALTGEVRDSDAPIPGDETPTKRAARRTCKLPDAWRGPAVAQVATIRDRSWHCDAKLAKPIRIDK</sequence>
<evidence type="ECO:0000256" key="1">
    <source>
        <dbReference type="SAM" id="SignalP"/>
    </source>
</evidence>
<evidence type="ECO:0000313" key="3">
    <source>
        <dbReference type="Proteomes" id="UP000494260"/>
    </source>
</evidence>
<organism evidence="2 3">
    <name type="scientific">Burkholderia lata (strain ATCC 17760 / DSM 23089 / LMG 22485 / NCIMB 9086 / R18194 / 383)</name>
    <dbReference type="NCBI Taxonomy" id="482957"/>
    <lineage>
        <taxon>Bacteria</taxon>
        <taxon>Pseudomonadati</taxon>
        <taxon>Pseudomonadota</taxon>
        <taxon>Betaproteobacteria</taxon>
        <taxon>Burkholderiales</taxon>
        <taxon>Burkholderiaceae</taxon>
        <taxon>Burkholderia</taxon>
        <taxon>Burkholderia cepacia complex</taxon>
    </lineage>
</organism>
<dbReference type="Proteomes" id="UP000494260">
    <property type="component" value="Unassembled WGS sequence"/>
</dbReference>
<feature type="chain" id="PRO_5026680088" description="Lipoprotein" evidence="1">
    <location>
        <begin position="36"/>
        <end position="242"/>
    </location>
</feature>
<feature type="signal peptide" evidence="1">
    <location>
        <begin position="1"/>
        <end position="35"/>
    </location>
</feature>
<reference evidence="2 3" key="1">
    <citation type="submission" date="2019-09" db="EMBL/GenBank/DDBJ databases">
        <authorList>
            <person name="Depoorter E."/>
        </authorList>
    </citation>
    <scope>NUCLEOTIDE SEQUENCE [LARGE SCALE GENOMIC DNA]</scope>
    <source>
        <strain evidence="2">R-18109</strain>
    </source>
</reference>
<name>A0A6P2U9V2_BURL3</name>
<evidence type="ECO:0000313" key="2">
    <source>
        <dbReference type="EMBL" id="VWC66782.1"/>
    </source>
</evidence>
<dbReference type="EMBL" id="CABVQH010000006">
    <property type="protein sequence ID" value="VWC66782.1"/>
    <property type="molecule type" value="Genomic_DNA"/>
</dbReference>
<dbReference type="AlphaFoldDB" id="A0A6P2U9V2"/>
<protein>
    <recommendedName>
        <fullName evidence="4">Lipoprotein</fullName>
    </recommendedName>
</protein>
<proteinExistence type="predicted"/>
<evidence type="ECO:0008006" key="4">
    <source>
        <dbReference type="Google" id="ProtNLM"/>
    </source>
</evidence>
<accession>A0A6P2U9V2</accession>
<dbReference type="RefSeq" id="WP_174950518.1">
    <property type="nucleotide sequence ID" value="NZ_CABVQH010000006.1"/>
</dbReference>
<keyword evidence="1" id="KW-0732">Signal</keyword>